<name>A0ABV9RPL3_9PSEU</name>
<proteinExistence type="predicted"/>
<protein>
    <submittedName>
        <fullName evidence="1">Cupin domain-containing protein</fullName>
    </submittedName>
</protein>
<dbReference type="Proteomes" id="UP001595909">
    <property type="component" value="Unassembled WGS sequence"/>
</dbReference>
<gene>
    <name evidence="1" type="ORF">ACFPEL_23080</name>
</gene>
<dbReference type="Gene3D" id="2.60.120.10">
    <property type="entry name" value="Jelly Rolls"/>
    <property type="match status" value="1"/>
</dbReference>
<dbReference type="RefSeq" id="WP_274187016.1">
    <property type="nucleotide sequence ID" value="NZ_BAABHN010000049.1"/>
</dbReference>
<reference evidence="2" key="1">
    <citation type="journal article" date="2019" name="Int. J. Syst. Evol. Microbiol.">
        <title>The Global Catalogue of Microorganisms (GCM) 10K type strain sequencing project: providing services to taxonomists for standard genome sequencing and annotation.</title>
        <authorList>
            <consortium name="The Broad Institute Genomics Platform"/>
            <consortium name="The Broad Institute Genome Sequencing Center for Infectious Disease"/>
            <person name="Wu L."/>
            <person name="Ma J."/>
        </authorList>
    </citation>
    <scope>NUCLEOTIDE SEQUENCE [LARGE SCALE GENOMIC DNA]</scope>
    <source>
        <strain evidence="2">CCUG 50347</strain>
    </source>
</reference>
<dbReference type="SUPFAM" id="SSF51182">
    <property type="entry name" value="RmlC-like cupins"/>
    <property type="match status" value="1"/>
</dbReference>
<accession>A0ABV9RPL3</accession>
<organism evidence="1 2">
    <name type="scientific">Actinomycetospora chibensis</name>
    <dbReference type="NCBI Taxonomy" id="663606"/>
    <lineage>
        <taxon>Bacteria</taxon>
        <taxon>Bacillati</taxon>
        <taxon>Actinomycetota</taxon>
        <taxon>Actinomycetes</taxon>
        <taxon>Pseudonocardiales</taxon>
        <taxon>Pseudonocardiaceae</taxon>
        <taxon>Actinomycetospora</taxon>
    </lineage>
</organism>
<sequence length="117" mass="12286">MTHYSVDAADLDVGRGPHPAASPFEKRVGEALGLTAFGLYQIELPAGEETVPHDHLDDHAEDAYAVLQGHGWVIVDGEEIPVGPGQYVAVTVDSSRFLRAGSDGMVFIAVCAAPTAS</sequence>
<comment type="caution">
    <text evidence="1">The sequence shown here is derived from an EMBL/GenBank/DDBJ whole genome shotgun (WGS) entry which is preliminary data.</text>
</comment>
<evidence type="ECO:0000313" key="1">
    <source>
        <dbReference type="EMBL" id="MFC4835312.1"/>
    </source>
</evidence>
<dbReference type="InterPro" id="IPR011051">
    <property type="entry name" value="RmlC_Cupin_sf"/>
</dbReference>
<dbReference type="InterPro" id="IPR014710">
    <property type="entry name" value="RmlC-like_jellyroll"/>
</dbReference>
<evidence type="ECO:0000313" key="2">
    <source>
        <dbReference type="Proteomes" id="UP001595909"/>
    </source>
</evidence>
<dbReference type="EMBL" id="JBHSIM010000049">
    <property type="protein sequence ID" value="MFC4835312.1"/>
    <property type="molecule type" value="Genomic_DNA"/>
</dbReference>
<keyword evidence="2" id="KW-1185">Reference proteome</keyword>